<dbReference type="InterPro" id="IPR036524">
    <property type="entry name" value="Frataxin/CyaY_sf"/>
</dbReference>
<evidence type="ECO:0000313" key="5">
    <source>
        <dbReference type="EMBL" id="SNY59794.1"/>
    </source>
</evidence>
<dbReference type="InterPro" id="IPR047584">
    <property type="entry name" value="CyaY"/>
</dbReference>
<dbReference type="HAMAP" id="MF_00142">
    <property type="entry name" value="CyaY"/>
    <property type="match status" value="1"/>
</dbReference>
<keyword evidence="3 4" id="KW-0408">Iron</keyword>
<dbReference type="CDD" id="cd00503">
    <property type="entry name" value="Frataxin"/>
    <property type="match status" value="1"/>
</dbReference>
<dbReference type="EMBL" id="OBEB01000009">
    <property type="protein sequence ID" value="SNY59794.1"/>
    <property type="molecule type" value="Genomic_DNA"/>
</dbReference>
<dbReference type="GO" id="GO:0005829">
    <property type="term" value="C:cytosol"/>
    <property type="evidence" value="ECO:0007669"/>
    <property type="project" value="TreeGrafter"/>
</dbReference>
<protein>
    <recommendedName>
        <fullName evidence="4">Iron-sulfur cluster assembly protein CyaY</fullName>
    </recommendedName>
</protein>
<evidence type="ECO:0000256" key="4">
    <source>
        <dbReference type="HAMAP-Rule" id="MF_00142"/>
    </source>
</evidence>
<name>A0A285JHN5_9GAMM</name>
<proteinExistence type="inferred from homology"/>
<dbReference type="PANTHER" id="PTHR16821:SF2">
    <property type="entry name" value="FRATAXIN, MITOCHONDRIAL"/>
    <property type="match status" value="1"/>
</dbReference>
<dbReference type="PROSITE" id="PS50810">
    <property type="entry name" value="FRATAXIN_2"/>
    <property type="match status" value="1"/>
</dbReference>
<dbReference type="Gene3D" id="3.30.920.10">
    <property type="entry name" value="Frataxin/CyaY"/>
    <property type="match status" value="1"/>
</dbReference>
<dbReference type="InterPro" id="IPR020895">
    <property type="entry name" value="Frataxin_CS"/>
</dbReference>
<accession>A0A285JHN5</accession>
<dbReference type="PANTHER" id="PTHR16821">
    <property type="entry name" value="FRATAXIN"/>
    <property type="match status" value="1"/>
</dbReference>
<keyword evidence="6" id="KW-1185">Reference proteome</keyword>
<dbReference type="NCBIfam" id="TIGR03421">
    <property type="entry name" value="FeS_CyaY"/>
    <property type="match status" value="1"/>
</dbReference>
<evidence type="ECO:0000256" key="3">
    <source>
        <dbReference type="ARBA" id="ARBA00023004"/>
    </source>
</evidence>
<dbReference type="GO" id="GO:0008198">
    <property type="term" value="F:ferrous iron binding"/>
    <property type="evidence" value="ECO:0007669"/>
    <property type="project" value="TreeGrafter"/>
</dbReference>
<evidence type="ECO:0000256" key="1">
    <source>
        <dbReference type="ARBA" id="ARBA00008183"/>
    </source>
</evidence>
<dbReference type="InterPro" id="IPR002908">
    <property type="entry name" value="Frataxin/CyaY"/>
</dbReference>
<evidence type="ECO:0000313" key="6">
    <source>
        <dbReference type="Proteomes" id="UP000219353"/>
    </source>
</evidence>
<gene>
    <name evidence="4" type="primary">cyaY</name>
    <name evidence="5" type="ORF">SAMN06297280_3687</name>
</gene>
<dbReference type="SUPFAM" id="SSF55387">
    <property type="entry name" value="Frataxin/Nqo15-like"/>
    <property type="match status" value="1"/>
</dbReference>
<dbReference type="GO" id="GO:0016226">
    <property type="term" value="P:iron-sulfur cluster assembly"/>
    <property type="evidence" value="ECO:0007669"/>
    <property type="project" value="UniProtKB-UniRule"/>
</dbReference>
<dbReference type="Pfam" id="PF01491">
    <property type="entry name" value="Frataxin_Cyay"/>
    <property type="match status" value="1"/>
</dbReference>
<dbReference type="RefSeq" id="WP_097112880.1">
    <property type="nucleotide sequence ID" value="NZ_OBEB01000009.1"/>
</dbReference>
<comment type="function">
    <text evidence="4">Involved in iron-sulfur (Fe-S) cluster assembly. May act as a regulator of Fe-S biogenesis.</text>
</comment>
<evidence type="ECO:0000256" key="2">
    <source>
        <dbReference type="ARBA" id="ARBA00022723"/>
    </source>
</evidence>
<reference evidence="6" key="1">
    <citation type="submission" date="2017-09" db="EMBL/GenBank/DDBJ databases">
        <authorList>
            <person name="Varghese N."/>
            <person name="Submissions S."/>
        </authorList>
    </citation>
    <scope>NUCLEOTIDE SEQUENCE [LARGE SCALE GENOMIC DNA]</scope>
    <source>
        <strain evidence="6">CGMCC 1.12461</strain>
    </source>
</reference>
<dbReference type="Proteomes" id="UP000219353">
    <property type="component" value="Unassembled WGS sequence"/>
</dbReference>
<dbReference type="SMART" id="SM01219">
    <property type="entry name" value="Frataxin_Cyay"/>
    <property type="match status" value="1"/>
</dbReference>
<dbReference type="GO" id="GO:0008199">
    <property type="term" value="F:ferric iron binding"/>
    <property type="evidence" value="ECO:0007669"/>
    <property type="project" value="InterPro"/>
</dbReference>
<comment type="similarity">
    <text evidence="1 4">Belongs to the frataxin family.</text>
</comment>
<sequence length="111" mass="12640">MNDLEYDELTDNTLLAVEEAIEQLELDLDYESHGGLLSITFPDQSKIIINKQPPLQQLWVATKFNGHHFEWRNQQWIDNRSGSEFWQLLSDAASKQAGSPVELAPQQAGTE</sequence>
<dbReference type="PROSITE" id="PS01344">
    <property type="entry name" value="FRATAXIN_1"/>
    <property type="match status" value="1"/>
</dbReference>
<keyword evidence="2 4" id="KW-0479">Metal-binding</keyword>
<dbReference type="OrthoDB" id="285675at2"/>
<dbReference type="AlphaFoldDB" id="A0A285JHN5"/>
<organism evidence="5 6">
    <name type="scientific">Arsukibacterium tuosuense</name>
    <dbReference type="NCBI Taxonomy" id="1323745"/>
    <lineage>
        <taxon>Bacteria</taxon>
        <taxon>Pseudomonadati</taxon>
        <taxon>Pseudomonadota</taxon>
        <taxon>Gammaproteobacteria</taxon>
        <taxon>Chromatiales</taxon>
        <taxon>Chromatiaceae</taxon>
        <taxon>Arsukibacterium</taxon>
    </lineage>
</organism>